<dbReference type="Proteomes" id="UP000059680">
    <property type="component" value="Chromosome 1"/>
</dbReference>
<evidence type="ECO:0000313" key="3">
    <source>
        <dbReference type="Proteomes" id="UP000059680"/>
    </source>
</evidence>
<feature type="region of interest" description="Disordered" evidence="1">
    <location>
        <begin position="72"/>
        <end position="121"/>
    </location>
</feature>
<dbReference type="InParanoid" id="A0A0P0V8Z5"/>
<gene>
    <name evidence="2" type="ordered locus">Os01g0784400</name>
    <name evidence="2" type="ORF">OSNPB_010784400</name>
</gene>
<reference evidence="2 3" key="2">
    <citation type="journal article" date="2013" name="Plant Cell Physiol.">
        <title>Rice Annotation Project Database (RAP-DB): an integrative and interactive database for rice genomics.</title>
        <authorList>
            <person name="Sakai H."/>
            <person name="Lee S.S."/>
            <person name="Tanaka T."/>
            <person name="Numa H."/>
            <person name="Kim J."/>
            <person name="Kawahara Y."/>
            <person name="Wakimoto H."/>
            <person name="Yang C.C."/>
            <person name="Iwamoto M."/>
            <person name="Abe T."/>
            <person name="Yamada Y."/>
            <person name="Muto A."/>
            <person name="Inokuchi H."/>
            <person name="Ikemura T."/>
            <person name="Matsumoto T."/>
            <person name="Sasaki T."/>
            <person name="Itoh T."/>
        </authorList>
    </citation>
    <scope>NUCLEOTIDE SEQUENCE [LARGE SCALE GENOMIC DNA]</scope>
    <source>
        <strain evidence="3">cv. Nipponbare</strain>
    </source>
</reference>
<feature type="region of interest" description="Disordered" evidence="1">
    <location>
        <begin position="1"/>
        <end position="42"/>
    </location>
</feature>
<feature type="compositionally biased region" description="Low complexity" evidence="1">
    <location>
        <begin position="72"/>
        <end position="94"/>
    </location>
</feature>
<dbReference type="EMBL" id="AP014957">
    <property type="protein sequence ID" value="BAS74675.1"/>
    <property type="molecule type" value="Genomic_DNA"/>
</dbReference>
<proteinExistence type="predicted"/>
<keyword evidence="3" id="KW-1185">Reference proteome</keyword>
<protein>
    <submittedName>
        <fullName evidence="2">Os01g0784400 protein</fullName>
    </submittedName>
</protein>
<feature type="compositionally biased region" description="Low complexity" evidence="1">
    <location>
        <begin position="101"/>
        <end position="121"/>
    </location>
</feature>
<reference evidence="2 3" key="3">
    <citation type="journal article" date="2013" name="Rice">
        <title>Improvement of the Oryza sativa Nipponbare reference genome using next generation sequence and optical map data.</title>
        <authorList>
            <person name="Kawahara Y."/>
            <person name="de la Bastide M."/>
            <person name="Hamilton J.P."/>
            <person name="Kanamori H."/>
            <person name="McCombie W.R."/>
            <person name="Ouyang S."/>
            <person name="Schwartz D.C."/>
            <person name="Tanaka T."/>
            <person name="Wu J."/>
            <person name="Zhou S."/>
            <person name="Childs K.L."/>
            <person name="Davidson R.M."/>
            <person name="Lin H."/>
            <person name="Quesada-Ocampo L."/>
            <person name="Vaillancourt B."/>
            <person name="Sakai H."/>
            <person name="Lee S.S."/>
            <person name="Kim J."/>
            <person name="Numa H."/>
            <person name="Itoh T."/>
            <person name="Buell C.R."/>
            <person name="Matsumoto T."/>
        </authorList>
    </citation>
    <scope>NUCLEOTIDE SEQUENCE [LARGE SCALE GENOMIC DNA]</scope>
    <source>
        <strain evidence="3">cv. Nipponbare</strain>
    </source>
</reference>
<accession>A0A0P0V8Z5</accession>
<reference evidence="3" key="1">
    <citation type="journal article" date="2005" name="Nature">
        <title>The map-based sequence of the rice genome.</title>
        <authorList>
            <consortium name="International rice genome sequencing project (IRGSP)"/>
            <person name="Matsumoto T."/>
            <person name="Wu J."/>
            <person name="Kanamori H."/>
            <person name="Katayose Y."/>
            <person name="Fujisawa M."/>
            <person name="Namiki N."/>
            <person name="Mizuno H."/>
            <person name="Yamamoto K."/>
            <person name="Antonio B.A."/>
            <person name="Baba T."/>
            <person name="Sakata K."/>
            <person name="Nagamura Y."/>
            <person name="Aoki H."/>
            <person name="Arikawa K."/>
            <person name="Arita K."/>
            <person name="Bito T."/>
            <person name="Chiden Y."/>
            <person name="Fujitsuka N."/>
            <person name="Fukunaka R."/>
            <person name="Hamada M."/>
            <person name="Harada C."/>
            <person name="Hayashi A."/>
            <person name="Hijishita S."/>
            <person name="Honda M."/>
            <person name="Hosokawa S."/>
            <person name="Ichikawa Y."/>
            <person name="Idonuma A."/>
            <person name="Iijima M."/>
            <person name="Ikeda M."/>
            <person name="Ikeno M."/>
            <person name="Ito K."/>
            <person name="Ito S."/>
            <person name="Ito T."/>
            <person name="Ito Y."/>
            <person name="Ito Y."/>
            <person name="Iwabuchi A."/>
            <person name="Kamiya K."/>
            <person name="Karasawa W."/>
            <person name="Kurita K."/>
            <person name="Katagiri S."/>
            <person name="Kikuta A."/>
            <person name="Kobayashi H."/>
            <person name="Kobayashi N."/>
            <person name="Machita K."/>
            <person name="Maehara T."/>
            <person name="Masukawa M."/>
            <person name="Mizubayashi T."/>
            <person name="Mukai Y."/>
            <person name="Nagasaki H."/>
            <person name="Nagata Y."/>
            <person name="Naito S."/>
            <person name="Nakashima M."/>
            <person name="Nakama Y."/>
            <person name="Nakamichi Y."/>
            <person name="Nakamura M."/>
            <person name="Meguro A."/>
            <person name="Negishi M."/>
            <person name="Ohta I."/>
            <person name="Ohta T."/>
            <person name="Okamoto M."/>
            <person name="Ono N."/>
            <person name="Saji S."/>
            <person name="Sakaguchi M."/>
            <person name="Sakai K."/>
            <person name="Shibata M."/>
            <person name="Shimokawa T."/>
            <person name="Song J."/>
            <person name="Takazaki Y."/>
            <person name="Terasawa K."/>
            <person name="Tsugane M."/>
            <person name="Tsuji K."/>
            <person name="Ueda S."/>
            <person name="Waki K."/>
            <person name="Yamagata H."/>
            <person name="Yamamoto M."/>
            <person name="Yamamoto S."/>
            <person name="Yamane H."/>
            <person name="Yoshiki S."/>
            <person name="Yoshihara R."/>
            <person name="Yukawa K."/>
            <person name="Zhong H."/>
            <person name="Yano M."/>
            <person name="Yuan Q."/>
            <person name="Ouyang S."/>
            <person name="Liu J."/>
            <person name="Jones K.M."/>
            <person name="Gansberger K."/>
            <person name="Moffat K."/>
            <person name="Hill J."/>
            <person name="Bera J."/>
            <person name="Fadrosh D."/>
            <person name="Jin S."/>
            <person name="Johri S."/>
            <person name="Kim M."/>
            <person name="Overton L."/>
            <person name="Reardon M."/>
            <person name="Tsitrin T."/>
            <person name="Vuong H."/>
            <person name="Weaver B."/>
            <person name="Ciecko A."/>
            <person name="Tallon L."/>
            <person name="Jackson J."/>
            <person name="Pai G."/>
            <person name="Aken S.V."/>
            <person name="Utterback T."/>
            <person name="Reidmuller S."/>
            <person name="Feldblyum T."/>
            <person name="Hsiao J."/>
            <person name="Zismann V."/>
            <person name="Iobst S."/>
            <person name="de Vazeille A.R."/>
            <person name="Buell C.R."/>
            <person name="Ying K."/>
            <person name="Li Y."/>
            <person name="Lu T."/>
            <person name="Huang Y."/>
            <person name="Zhao Q."/>
            <person name="Feng Q."/>
            <person name="Zhang L."/>
            <person name="Zhu J."/>
            <person name="Weng Q."/>
            <person name="Mu J."/>
            <person name="Lu Y."/>
            <person name="Fan D."/>
            <person name="Liu Y."/>
            <person name="Guan J."/>
            <person name="Zhang Y."/>
            <person name="Yu S."/>
            <person name="Liu X."/>
            <person name="Zhang Y."/>
            <person name="Hong G."/>
            <person name="Han B."/>
            <person name="Choisne N."/>
            <person name="Demange N."/>
            <person name="Orjeda G."/>
            <person name="Samain S."/>
            <person name="Cattolico L."/>
            <person name="Pelletier E."/>
            <person name="Couloux A."/>
            <person name="Segurens B."/>
            <person name="Wincker P."/>
            <person name="D'Hont A."/>
            <person name="Scarpelli C."/>
            <person name="Weissenbach J."/>
            <person name="Salanoubat M."/>
            <person name="Quetier F."/>
            <person name="Yu Y."/>
            <person name="Kim H.R."/>
            <person name="Rambo T."/>
            <person name="Currie J."/>
            <person name="Collura K."/>
            <person name="Luo M."/>
            <person name="Yang T."/>
            <person name="Ammiraju J.S.S."/>
            <person name="Engler F."/>
            <person name="Soderlund C."/>
            <person name="Wing R.A."/>
            <person name="Palmer L.E."/>
            <person name="de la Bastide M."/>
            <person name="Spiegel L."/>
            <person name="Nascimento L."/>
            <person name="Zutavern T."/>
            <person name="O'Shaughnessy A."/>
            <person name="Dike S."/>
            <person name="Dedhia N."/>
            <person name="Preston R."/>
            <person name="Balija V."/>
            <person name="McCombie W.R."/>
            <person name="Chow T."/>
            <person name="Chen H."/>
            <person name="Chung M."/>
            <person name="Chen C."/>
            <person name="Shaw J."/>
            <person name="Wu H."/>
            <person name="Hsiao K."/>
            <person name="Chao Y."/>
            <person name="Chu M."/>
            <person name="Cheng C."/>
            <person name="Hour A."/>
            <person name="Lee P."/>
            <person name="Lin S."/>
            <person name="Lin Y."/>
            <person name="Liou J."/>
            <person name="Liu S."/>
            <person name="Hsing Y."/>
            <person name="Raghuvanshi S."/>
            <person name="Mohanty A."/>
            <person name="Bharti A.K."/>
            <person name="Gaur A."/>
            <person name="Gupta V."/>
            <person name="Kumar D."/>
            <person name="Ravi V."/>
            <person name="Vij S."/>
            <person name="Kapur A."/>
            <person name="Khurana P."/>
            <person name="Khurana P."/>
            <person name="Khurana J.P."/>
            <person name="Tyagi A.K."/>
            <person name="Gaikwad K."/>
            <person name="Singh A."/>
            <person name="Dalal V."/>
            <person name="Srivastava S."/>
            <person name="Dixit A."/>
            <person name="Pal A.K."/>
            <person name="Ghazi I.A."/>
            <person name="Yadav M."/>
            <person name="Pandit A."/>
            <person name="Bhargava A."/>
            <person name="Sureshbabu K."/>
            <person name="Batra K."/>
            <person name="Sharma T.R."/>
            <person name="Mohapatra T."/>
            <person name="Singh N.K."/>
            <person name="Messing J."/>
            <person name="Nelson A.B."/>
            <person name="Fuks G."/>
            <person name="Kavchok S."/>
            <person name="Keizer G."/>
            <person name="Linton E."/>
            <person name="Llaca V."/>
            <person name="Song R."/>
            <person name="Tanyolac B."/>
            <person name="Young S."/>
            <person name="Ho-Il K."/>
            <person name="Hahn J.H."/>
            <person name="Sangsakoo G."/>
            <person name="Vanavichit A."/>
            <person name="de Mattos Luiz.A.T."/>
            <person name="Zimmer P.D."/>
            <person name="Malone G."/>
            <person name="Dellagostin O."/>
            <person name="de Oliveira A.C."/>
            <person name="Bevan M."/>
            <person name="Bancroft I."/>
            <person name="Minx P."/>
            <person name="Cordum H."/>
            <person name="Wilson R."/>
            <person name="Cheng Z."/>
            <person name="Jin W."/>
            <person name="Jiang J."/>
            <person name="Leong S.A."/>
            <person name="Iwama H."/>
            <person name="Gojobori T."/>
            <person name="Itoh T."/>
            <person name="Niimura Y."/>
            <person name="Fujii Y."/>
            <person name="Habara T."/>
            <person name="Sakai H."/>
            <person name="Sato Y."/>
            <person name="Wilson G."/>
            <person name="Kumar K."/>
            <person name="McCouch S."/>
            <person name="Juretic N."/>
            <person name="Hoen D."/>
            <person name="Wright S."/>
            <person name="Bruskiewich R."/>
            <person name="Bureau T."/>
            <person name="Miyao A."/>
            <person name="Hirochika H."/>
            <person name="Nishikawa T."/>
            <person name="Kadowaki K."/>
            <person name="Sugiura M."/>
            <person name="Burr B."/>
            <person name="Sasaki T."/>
        </authorList>
    </citation>
    <scope>NUCLEOTIDE SEQUENCE [LARGE SCALE GENOMIC DNA]</scope>
    <source>
        <strain evidence="3">cv. Nipponbare</strain>
    </source>
</reference>
<dbReference type="PaxDb" id="39947-A0A0P0V8Z5"/>
<name>A0A0P0V8Z5_ORYSJ</name>
<sequence>MMLVMTRRLGDPTSGAIAGSRRSCPPGLPPPPSTTTTGCFSTAGHSNGRRLASHGVDVVLGSGCGGAGLADGRCPTSTSPAAPSSAEAMAATGAPTPPFSSPFSSMSRAAPSSASASRASP</sequence>
<dbReference type="AlphaFoldDB" id="A0A0P0V8Z5"/>
<organism evidence="2 3">
    <name type="scientific">Oryza sativa subsp. japonica</name>
    <name type="common">Rice</name>
    <dbReference type="NCBI Taxonomy" id="39947"/>
    <lineage>
        <taxon>Eukaryota</taxon>
        <taxon>Viridiplantae</taxon>
        <taxon>Streptophyta</taxon>
        <taxon>Embryophyta</taxon>
        <taxon>Tracheophyta</taxon>
        <taxon>Spermatophyta</taxon>
        <taxon>Magnoliopsida</taxon>
        <taxon>Liliopsida</taxon>
        <taxon>Poales</taxon>
        <taxon>Poaceae</taxon>
        <taxon>BOP clade</taxon>
        <taxon>Oryzoideae</taxon>
        <taxon>Oryzeae</taxon>
        <taxon>Oryzinae</taxon>
        <taxon>Oryza</taxon>
        <taxon>Oryza sativa</taxon>
    </lineage>
</organism>
<evidence type="ECO:0000313" key="2">
    <source>
        <dbReference type="EMBL" id="BAS74675.1"/>
    </source>
</evidence>
<evidence type="ECO:0000256" key="1">
    <source>
        <dbReference type="SAM" id="MobiDB-lite"/>
    </source>
</evidence>